<feature type="region of interest" description="Disordered" evidence="1">
    <location>
        <begin position="308"/>
        <end position="338"/>
    </location>
</feature>
<dbReference type="Proteomes" id="UP000053700">
    <property type="component" value="Unassembled WGS sequence"/>
</dbReference>
<dbReference type="AlphaFoldDB" id="A0A091UU93"/>
<feature type="non-terminal residue" evidence="2">
    <location>
        <position position="1"/>
    </location>
</feature>
<evidence type="ECO:0000313" key="2">
    <source>
        <dbReference type="EMBL" id="KFQ81188.1"/>
    </source>
</evidence>
<evidence type="ECO:0000256" key="1">
    <source>
        <dbReference type="SAM" id="MobiDB-lite"/>
    </source>
</evidence>
<keyword evidence="3" id="KW-1185">Reference proteome</keyword>
<organism evidence="2 3">
    <name type="scientific">Phoenicopterus ruber ruber</name>
    <dbReference type="NCBI Taxonomy" id="9218"/>
    <lineage>
        <taxon>Eukaryota</taxon>
        <taxon>Metazoa</taxon>
        <taxon>Chordata</taxon>
        <taxon>Craniata</taxon>
        <taxon>Vertebrata</taxon>
        <taxon>Euteleostomi</taxon>
        <taxon>Archelosauria</taxon>
        <taxon>Archosauria</taxon>
        <taxon>Dinosauria</taxon>
        <taxon>Saurischia</taxon>
        <taxon>Theropoda</taxon>
        <taxon>Coelurosauria</taxon>
        <taxon>Aves</taxon>
        <taxon>Neognathae</taxon>
        <taxon>Neoaves</taxon>
        <taxon>Mirandornithes</taxon>
        <taxon>Phoenicopteriformes</taxon>
        <taxon>Phoenicopteridae</taxon>
        <taxon>Phoenicopterus</taxon>
    </lineage>
</organism>
<dbReference type="EMBL" id="KK404042">
    <property type="protein sequence ID" value="KFQ81188.1"/>
    <property type="molecule type" value="Genomic_DNA"/>
</dbReference>
<name>A0A091UU93_PHORB</name>
<protein>
    <submittedName>
        <fullName evidence="2">Uncharacterized protein</fullName>
    </submittedName>
</protein>
<feature type="non-terminal residue" evidence="2">
    <location>
        <position position="338"/>
    </location>
</feature>
<accession>A0A091UU93</accession>
<evidence type="ECO:0000313" key="3">
    <source>
        <dbReference type="Proteomes" id="UP000053700"/>
    </source>
</evidence>
<sequence>LGRLRPPQPLLVEGVVVGFADVVQDAAGEDEGGQQLQAAVIALQEDLPARLQAQEGVLDHAVRPLQAVVELQLPLGEVLVLLVGLEDPVLQGVGGIAQQHILLRLPHEVLGRVGAQPAFLGQHPQAGALQDRAVLHAAGEGGGDVPELAQPVHGGLRQDGVPALAVAVVGAETQGRVDGDVKAVQGADAVWEAPAGAEDAHHVLQFLLIGQPEVEGLQQQDDGVAHLPDTRLHRGGPHTEEWAESLVLHVGGQVPQGHSHPFLQGQGGVEVGAVRSQPRPQLVADIEEGLLGHPKLLQPVLGAKLLQDHPLPPVRAPDAGPGTRVEVAAGSPPASDQE</sequence>
<proteinExistence type="predicted"/>
<reference evidence="2 3" key="1">
    <citation type="submission" date="2014-04" db="EMBL/GenBank/DDBJ databases">
        <title>Genome evolution of avian class.</title>
        <authorList>
            <person name="Zhang G."/>
            <person name="Li C."/>
        </authorList>
    </citation>
    <scope>NUCLEOTIDE SEQUENCE [LARGE SCALE GENOMIC DNA]</scope>
    <source>
        <strain evidence="2">BGI_N337</strain>
    </source>
</reference>
<gene>
    <name evidence="2" type="ORF">N337_10067</name>
</gene>